<feature type="compositionally biased region" description="Acidic residues" evidence="1">
    <location>
        <begin position="309"/>
        <end position="330"/>
    </location>
</feature>
<accession>A0AA88L7X8</accession>
<proteinExistence type="predicted"/>
<feature type="region of interest" description="Disordered" evidence="1">
    <location>
        <begin position="299"/>
        <end position="330"/>
    </location>
</feature>
<gene>
    <name evidence="2" type="ORF">QYM36_010764</name>
</gene>
<dbReference type="Proteomes" id="UP001187531">
    <property type="component" value="Unassembled WGS sequence"/>
</dbReference>
<reference evidence="2" key="1">
    <citation type="submission" date="2023-07" db="EMBL/GenBank/DDBJ databases">
        <title>Chromosome-level genome assembly of Artemia franciscana.</title>
        <authorList>
            <person name="Jo E."/>
        </authorList>
    </citation>
    <scope>NUCLEOTIDE SEQUENCE</scope>
    <source>
        <tissue evidence="2">Whole body</tissue>
    </source>
</reference>
<evidence type="ECO:0000313" key="2">
    <source>
        <dbReference type="EMBL" id="KAK2716294.1"/>
    </source>
</evidence>
<keyword evidence="3" id="KW-1185">Reference proteome</keyword>
<dbReference type="EMBL" id="JAVRJZ010000012">
    <property type="protein sequence ID" value="KAK2716294.1"/>
    <property type="molecule type" value="Genomic_DNA"/>
</dbReference>
<sequence length="330" mass="37688">MKELQKRGNVQNLKKSALLQSNSSDKVALIKSQFFQTLTLSFDWNIIASQYFWVFCSGSPCLFKFPNLKSPKLKWIQKVIIKQKEACDKAWACAFYACNIQFVVVKNEYFAEAIRATNPAMKEILDHKVQIKYLDQCFNESMLDIKLELQNCKTAKTLCSDGWTKILDRNLMFSISLLPTKLSSLNQKLFFDDVKLDQLTACLKFLKLISLGCHLFEGEEALHFQDTVPFLTVSKAEERKIQKYLVNRRIFPYDPALAAATLLDLPFGANSQTQDEFADALEINMKGQKLPPCLSINSSLPHDSRDGLVEDDMPDTAFEDAPDEEEEQHL</sequence>
<protein>
    <submittedName>
        <fullName evidence="2">Uncharacterized protein</fullName>
    </submittedName>
</protein>
<comment type="caution">
    <text evidence="2">The sequence shown here is derived from an EMBL/GenBank/DDBJ whole genome shotgun (WGS) entry which is preliminary data.</text>
</comment>
<name>A0AA88L7X8_ARTSF</name>
<evidence type="ECO:0000313" key="3">
    <source>
        <dbReference type="Proteomes" id="UP001187531"/>
    </source>
</evidence>
<organism evidence="2 3">
    <name type="scientific">Artemia franciscana</name>
    <name type="common">Brine shrimp</name>
    <name type="synonym">Artemia sanfranciscana</name>
    <dbReference type="NCBI Taxonomy" id="6661"/>
    <lineage>
        <taxon>Eukaryota</taxon>
        <taxon>Metazoa</taxon>
        <taxon>Ecdysozoa</taxon>
        <taxon>Arthropoda</taxon>
        <taxon>Crustacea</taxon>
        <taxon>Branchiopoda</taxon>
        <taxon>Anostraca</taxon>
        <taxon>Artemiidae</taxon>
        <taxon>Artemia</taxon>
    </lineage>
</organism>
<evidence type="ECO:0000256" key="1">
    <source>
        <dbReference type="SAM" id="MobiDB-lite"/>
    </source>
</evidence>
<dbReference type="AlphaFoldDB" id="A0AA88L7X8"/>